<reference evidence="3 5" key="1">
    <citation type="submission" date="2023-03" db="EMBL/GenBank/DDBJ databases">
        <authorList>
            <person name="Shen W."/>
            <person name="Cai J."/>
        </authorList>
    </citation>
    <scope>NUCLEOTIDE SEQUENCE</scope>
    <source>
        <strain evidence="3">P55-2</strain>
        <strain evidence="2 5">P72-2</strain>
    </source>
</reference>
<keyword evidence="1" id="KW-0812">Transmembrane</keyword>
<dbReference type="Proteomes" id="UP001245561">
    <property type="component" value="Unassembled WGS sequence"/>
</dbReference>
<comment type="caution">
    <text evidence="3">The sequence shown here is derived from an EMBL/GenBank/DDBJ whole genome shotgun (WGS) entry which is preliminary data.</text>
</comment>
<feature type="transmembrane region" description="Helical" evidence="1">
    <location>
        <begin position="55"/>
        <end position="75"/>
    </location>
</feature>
<dbReference type="Proteomes" id="UP001256547">
    <property type="component" value="Unassembled WGS sequence"/>
</dbReference>
<evidence type="ECO:0000313" key="4">
    <source>
        <dbReference type="Proteomes" id="UP001245561"/>
    </source>
</evidence>
<name>A0AAP5KQ24_9ENTE</name>
<dbReference type="EMBL" id="JARPYT010000007">
    <property type="protein sequence ID" value="MDT2637126.1"/>
    <property type="molecule type" value="Genomic_DNA"/>
</dbReference>
<sequence length="198" mass="22567">MINKECMNCGSTQFHQVENGWQCDYCGTLYIEQKKQQPPEPIHHQSTFLKQKSRLAIGVILALGFISLGPLNYFISKADNNEPAVSYEPIEIDSPDSTTATKLPGKWTQDIYDSVKVATEVYDADNEKYSFTGGSNYKELEKLVGKPDTLISWEKEEHGMPPRVLATWENTEDGEYVDHSISVTYEKKTQRITDKDYQ</sequence>
<keyword evidence="5" id="KW-1185">Reference proteome</keyword>
<evidence type="ECO:0000313" key="2">
    <source>
        <dbReference type="EMBL" id="MDT2596187.1"/>
    </source>
</evidence>
<accession>A0AAP5KQ24</accession>
<evidence type="ECO:0000313" key="3">
    <source>
        <dbReference type="EMBL" id="MDT2637126.1"/>
    </source>
</evidence>
<dbReference type="RefSeq" id="WP_137603725.1">
    <property type="nucleotide sequence ID" value="NZ_JARPYR010000005.1"/>
</dbReference>
<keyword evidence="1" id="KW-0472">Membrane</keyword>
<protein>
    <submittedName>
        <fullName evidence="3">Uncharacterized protein</fullName>
    </submittedName>
</protein>
<dbReference type="AlphaFoldDB" id="A0AAP5KQ24"/>
<evidence type="ECO:0000256" key="1">
    <source>
        <dbReference type="SAM" id="Phobius"/>
    </source>
</evidence>
<organism evidence="3 4">
    <name type="scientific">Enterococcus dongliensis</name>
    <dbReference type="NCBI Taxonomy" id="2559925"/>
    <lineage>
        <taxon>Bacteria</taxon>
        <taxon>Bacillati</taxon>
        <taxon>Bacillota</taxon>
        <taxon>Bacilli</taxon>
        <taxon>Lactobacillales</taxon>
        <taxon>Enterococcaceae</taxon>
        <taxon>Enterococcus</taxon>
    </lineage>
</organism>
<evidence type="ECO:0000313" key="5">
    <source>
        <dbReference type="Proteomes" id="UP001256547"/>
    </source>
</evidence>
<gene>
    <name evidence="3" type="ORF">P7D36_06310</name>
    <name evidence="2" type="ORF">P7D39_04005</name>
</gene>
<proteinExistence type="predicted"/>
<dbReference type="EMBL" id="JARPYR010000005">
    <property type="protein sequence ID" value="MDT2596187.1"/>
    <property type="molecule type" value="Genomic_DNA"/>
</dbReference>
<keyword evidence="1" id="KW-1133">Transmembrane helix</keyword>